<gene>
    <name evidence="12" type="ORF">SAMN05661086_02359</name>
</gene>
<dbReference type="Gene3D" id="6.10.340.10">
    <property type="match status" value="1"/>
</dbReference>
<evidence type="ECO:0000256" key="8">
    <source>
        <dbReference type="ARBA" id="ARBA00023136"/>
    </source>
</evidence>
<protein>
    <recommendedName>
        <fullName evidence="3">histidine kinase</fullName>
        <ecNumber evidence="3">2.7.13.3</ecNumber>
    </recommendedName>
</protein>
<evidence type="ECO:0000256" key="7">
    <source>
        <dbReference type="ARBA" id="ARBA00023012"/>
    </source>
</evidence>
<dbReference type="CDD" id="cd06225">
    <property type="entry name" value="HAMP"/>
    <property type="match status" value="1"/>
</dbReference>
<feature type="domain" description="Histidine kinase" evidence="10">
    <location>
        <begin position="137"/>
        <end position="351"/>
    </location>
</feature>
<evidence type="ECO:0000256" key="3">
    <source>
        <dbReference type="ARBA" id="ARBA00012438"/>
    </source>
</evidence>
<keyword evidence="7" id="KW-0902">Two-component regulatory system</keyword>
<dbReference type="PANTHER" id="PTHR43711:SF26">
    <property type="entry name" value="SENSOR HISTIDINE KINASE RCSC"/>
    <property type="match status" value="1"/>
</dbReference>
<accession>A0A1I6KC98</accession>
<dbReference type="InterPro" id="IPR003594">
    <property type="entry name" value="HATPase_dom"/>
</dbReference>
<evidence type="ECO:0000259" key="11">
    <source>
        <dbReference type="PROSITE" id="PS50885"/>
    </source>
</evidence>
<dbReference type="InterPro" id="IPR003661">
    <property type="entry name" value="HisK_dim/P_dom"/>
</dbReference>
<dbReference type="RefSeq" id="WP_092560994.1">
    <property type="nucleotide sequence ID" value="NZ_FOYZ01000008.1"/>
</dbReference>
<dbReference type="Gene3D" id="3.30.565.10">
    <property type="entry name" value="Histidine kinase-like ATPase, C-terminal domain"/>
    <property type="match status" value="1"/>
</dbReference>
<comment type="subcellular location">
    <subcellularLocation>
        <location evidence="2">Membrane</location>
    </subcellularLocation>
</comment>
<dbReference type="Pfam" id="PF00512">
    <property type="entry name" value="HisKA"/>
    <property type="match status" value="1"/>
</dbReference>
<dbReference type="InterPro" id="IPR036890">
    <property type="entry name" value="HATPase_C_sf"/>
</dbReference>
<keyword evidence="9" id="KW-1133">Transmembrane helix</keyword>
<dbReference type="SUPFAM" id="SSF47384">
    <property type="entry name" value="Homodimeric domain of signal transducing histidine kinase"/>
    <property type="match status" value="1"/>
</dbReference>
<dbReference type="STRING" id="37658.SAMN05661086_02359"/>
<feature type="transmembrane region" description="Helical" evidence="9">
    <location>
        <begin position="12"/>
        <end position="37"/>
    </location>
</feature>
<dbReference type="InterPro" id="IPR003660">
    <property type="entry name" value="HAMP_dom"/>
</dbReference>
<dbReference type="Pfam" id="PF02518">
    <property type="entry name" value="HATPase_c"/>
    <property type="match status" value="1"/>
</dbReference>
<dbReference type="PROSITE" id="PS50109">
    <property type="entry name" value="HIS_KIN"/>
    <property type="match status" value="1"/>
</dbReference>
<dbReference type="InterPro" id="IPR050736">
    <property type="entry name" value="Sensor_HK_Regulatory"/>
</dbReference>
<dbReference type="CDD" id="cd00082">
    <property type="entry name" value="HisKA"/>
    <property type="match status" value="1"/>
</dbReference>
<dbReference type="AlphaFoldDB" id="A0A1I6KC98"/>
<dbReference type="FunFam" id="1.10.287.130:FF:000001">
    <property type="entry name" value="Two-component sensor histidine kinase"/>
    <property type="match status" value="1"/>
</dbReference>
<keyword evidence="5" id="KW-0808">Transferase</keyword>
<keyword evidence="6 12" id="KW-0418">Kinase</keyword>
<dbReference type="InterPro" id="IPR005467">
    <property type="entry name" value="His_kinase_dom"/>
</dbReference>
<feature type="domain" description="HAMP" evidence="11">
    <location>
        <begin position="73"/>
        <end position="129"/>
    </location>
</feature>
<dbReference type="Proteomes" id="UP000199659">
    <property type="component" value="Unassembled WGS sequence"/>
</dbReference>
<dbReference type="FunFam" id="3.30.565.10:FF:000006">
    <property type="entry name" value="Sensor histidine kinase WalK"/>
    <property type="match status" value="1"/>
</dbReference>
<dbReference type="PRINTS" id="PR00344">
    <property type="entry name" value="BCTRLSENSOR"/>
</dbReference>
<name>A0A1I6KC98_9FIRM</name>
<reference evidence="12 13" key="1">
    <citation type="submission" date="2016-10" db="EMBL/GenBank/DDBJ databases">
        <authorList>
            <person name="de Groot N.N."/>
        </authorList>
    </citation>
    <scope>NUCLEOTIDE SEQUENCE [LARGE SCALE GENOMIC DNA]</scope>
    <source>
        <strain evidence="12 13">743A</strain>
    </source>
</reference>
<dbReference type="PROSITE" id="PS50885">
    <property type="entry name" value="HAMP"/>
    <property type="match status" value="1"/>
</dbReference>
<dbReference type="EC" id="2.7.13.3" evidence="3"/>
<evidence type="ECO:0000256" key="9">
    <source>
        <dbReference type="SAM" id="Phobius"/>
    </source>
</evidence>
<evidence type="ECO:0000256" key="2">
    <source>
        <dbReference type="ARBA" id="ARBA00004370"/>
    </source>
</evidence>
<dbReference type="InterPro" id="IPR004358">
    <property type="entry name" value="Sig_transdc_His_kin-like_C"/>
</dbReference>
<proteinExistence type="predicted"/>
<dbReference type="SMART" id="SM00388">
    <property type="entry name" value="HisKA"/>
    <property type="match status" value="1"/>
</dbReference>
<organism evidence="12 13">
    <name type="scientific">Anaeromicropila populeti</name>
    <dbReference type="NCBI Taxonomy" id="37658"/>
    <lineage>
        <taxon>Bacteria</taxon>
        <taxon>Bacillati</taxon>
        <taxon>Bacillota</taxon>
        <taxon>Clostridia</taxon>
        <taxon>Lachnospirales</taxon>
        <taxon>Lachnospiraceae</taxon>
        <taxon>Anaeromicropila</taxon>
    </lineage>
</organism>
<evidence type="ECO:0000256" key="5">
    <source>
        <dbReference type="ARBA" id="ARBA00022679"/>
    </source>
</evidence>
<evidence type="ECO:0000313" key="13">
    <source>
        <dbReference type="Proteomes" id="UP000199659"/>
    </source>
</evidence>
<dbReference type="Gene3D" id="1.10.287.130">
    <property type="match status" value="1"/>
</dbReference>
<dbReference type="InterPro" id="IPR036097">
    <property type="entry name" value="HisK_dim/P_sf"/>
</dbReference>
<dbReference type="GO" id="GO:0000155">
    <property type="term" value="F:phosphorelay sensor kinase activity"/>
    <property type="evidence" value="ECO:0007669"/>
    <property type="project" value="InterPro"/>
</dbReference>
<evidence type="ECO:0000256" key="1">
    <source>
        <dbReference type="ARBA" id="ARBA00000085"/>
    </source>
</evidence>
<feature type="transmembrane region" description="Helical" evidence="9">
    <location>
        <begin position="43"/>
        <end position="66"/>
    </location>
</feature>
<evidence type="ECO:0000313" key="12">
    <source>
        <dbReference type="EMBL" id="SFR88774.1"/>
    </source>
</evidence>
<evidence type="ECO:0000259" key="10">
    <source>
        <dbReference type="PROSITE" id="PS50109"/>
    </source>
</evidence>
<dbReference type="SMART" id="SM00387">
    <property type="entry name" value="HATPase_c"/>
    <property type="match status" value="1"/>
</dbReference>
<comment type="catalytic activity">
    <reaction evidence="1">
        <text>ATP + protein L-histidine = ADP + protein N-phospho-L-histidine.</text>
        <dbReference type="EC" id="2.7.13.3"/>
    </reaction>
</comment>
<sequence length="359" mass="40844">MNQKDKIRQSHLPVRYFGITFLVMLLVAGVHAGLILLLTMLELWSGVTAAIIIIYWIMMAALFVLITNKQMVKYYETPMKELAKATNAVAKGDFSVYMPPIHTADKLDYLDVMIMDFNKMVEELGSIETLKTDFFSNVSHEIKTPLAVISNYAQLLLRQDNLTEEEKDYVKNILSASKKLTELITNILKINKLEKQNINPEIVRFDVNEQICNCIFQFEEKLTQKEIELTAELDERLFIEADASLLELVWNNLLSNAVKFTDQGGTIDIKEEISEDTVTIMISDSGCGMSEETMQHVFDKFYQGDTSHAMEGNGLGMALVFRILQMFGGEISVKSELSCGTTFSIVLPKYYDYIKRKKS</sequence>
<dbReference type="GO" id="GO:0016020">
    <property type="term" value="C:membrane"/>
    <property type="evidence" value="ECO:0007669"/>
    <property type="project" value="UniProtKB-SubCell"/>
</dbReference>
<keyword evidence="8 9" id="KW-0472">Membrane</keyword>
<evidence type="ECO:0000256" key="4">
    <source>
        <dbReference type="ARBA" id="ARBA00022553"/>
    </source>
</evidence>
<dbReference type="PANTHER" id="PTHR43711">
    <property type="entry name" value="TWO-COMPONENT HISTIDINE KINASE"/>
    <property type="match status" value="1"/>
</dbReference>
<keyword evidence="13" id="KW-1185">Reference proteome</keyword>
<keyword evidence="9" id="KW-0812">Transmembrane</keyword>
<keyword evidence="4" id="KW-0597">Phosphoprotein</keyword>
<evidence type="ECO:0000256" key="6">
    <source>
        <dbReference type="ARBA" id="ARBA00022777"/>
    </source>
</evidence>
<dbReference type="EMBL" id="FOYZ01000008">
    <property type="protein sequence ID" value="SFR88774.1"/>
    <property type="molecule type" value="Genomic_DNA"/>
</dbReference>
<dbReference type="OrthoDB" id="9813151at2"/>
<dbReference type="SUPFAM" id="SSF55874">
    <property type="entry name" value="ATPase domain of HSP90 chaperone/DNA topoisomerase II/histidine kinase"/>
    <property type="match status" value="1"/>
</dbReference>